<sequence>MNSPELYDALSRLLDYPENPEQVRRDQALVGDLLGRRYPDCHLDSFAAFVASSPEAALQEEYVATFDFNPTTAPYLGHHLFGDNQKKGGYMIMLKQEYERRGYVANGCELPDHLAVVLGFLAHQARREETEEEAETRRRFIAQCVLPGVERLQAAFDERQHSPWRPLIEAVRLLCAEDCKEVPSC</sequence>
<name>A0ABM9DAW0_9BACT</name>
<keyword evidence="1" id="KW-0534">Nitrate assimilation</keyword>
<evidence type="ECO:0000313" key="2">
    <source>
        <dbReference type="EMBL" id="CAH2031495.1"/>
    </source>
</evidence>
<dbReference type="RefSeq" id="WP_305732314.1">
    <property type="nucleotide sequence ID" value="NZ_OW150024.1"/>
</dbReference>
<evidence type="ECO:0000313" key="3">
    <source>
        <dbReference type="Proteomes" id="UP001295463"/>
    </source>
</evidence>
<dbReference type="NCBIfam" id="TIGR00684">
    <property type="entry name" value="narJ"/>
    <property type="match status" value="1"/>
</dbReference>
<proteinExistence type="predicted"/>
<dbReference type="EMBL" id="OW150024">
    <property type="protein sequence ID" value="CAH2031495.1"/>
    <property type="molecule type" value="Genomic_DNA"/>
</dbReference>
<protein>
    <submittedName>
        <fullName evidence="2">Nitrate reductase molybdenum cofactor assembly chaperone</fullName>
    </submittedName>
</protein>
<dbReference type="InterPro" id="IPR003765">
    <property type="entry name" value="NO3_reductase_chaperone_NarJ"/>
</dbReference>
<reference evidence="2 3" key="1">
    <citation type="submission" date="2022-03" db="EMBL/GenBank/DDBJ databases">
        <authorList>
            <person name="Koch H."/>
        </authorList>
    </citation>
    <scope>NUCLEOTIDE SEQUENCE [LARGE SCALE GENOMIC DNA]</scope>
    <source>
        <strain evidence="2 3">G1</strain>
    </source>
</reference>
<dbReference type="Gene3D" id="1.10.3480.10">
    <property type="entry name" value="TorD-like"/>
    <property type="match status" value="1"/>
</dbReference>
<dbReference type="PANTHER" id="PTHR43680:SF2">
    <property type="entry name" value="NITRATE REDUCTASE MOLYBDENUM COFACTOR ASSEMBLY CHAPERONE NARJ"/>
    <property type="match status" value="1"/>
</dbReference>
<dbReference type="Proteomes" id="UP001295463">
    <property type="component" value="Chromosome"/>
</dbReference>
<organism evidence="2 3">
    <name type="scientific">Trichlorobacter ammonificans</name>
    <dbReference type="NCBI Taxonomy" id="2916410"/>
    <lineage>
        <taxon>Bacteria</taxon>
        <taxon>Pseudomonadati</taxon>
        <taxon>Thermodesulfobacteriota</taxon>
        <taxon>Desulfuromonadia</taxon>
        <taxon>Geobacterales</taxon>
        <taxon>Geobacteraceae</taxon>
        <taxon>Trichlorobacter</taxon>
    </lineage>
</organism>
<dbReference type="InterPro" id="IPR020945">
    <property type="entry name" value="DMSO/NO3_reduct_chaperone"/>
</dbReference>
<accession>A0ABM9DAW0</accession>
<evidence type="ECO:0000256" key="1">
    <source>
        <dbReference type="ARBA" id="ARBA00023063"/>
    </source>
</evidence>
<dbReference type="SUPFAM" id="SSF89155">
    <property type="entry name" value="TorD-like"/>
    <property type="match status" value="1"/>
</dbReference>
<dbReference type="InterPro" id="IPR036411">
    <property type="entry name" value="TorD-like_sf"/>
</dbReference>
<keyword evidence="3" id="KW-1185">Reference proteome</keyword>
<gene>
    <name evidence="2" type="primary">narJ</name>
    <name evidence="2" type="ORF">GEAMG1_1663</name>
</gene>
<dbReference type="PANTHER" id="PTHR43680">
    <property type="entry name" value="NITRATE REDUCTASE MOLYBDENUM COFACTOR ASSEMBLY CHAPERONE"/>
    <property type="match status" value="1"/>
</dbReference>
<dbReference type="Pfam" id="PF02613">
    <property type="entry name" value="Nitrate_red_del"/>
    <property type="match status" value="1"/>
</dbReference>